<evidence type="ECO:0000256" key="12">
    <source>
        <dbReference type="SAM" id="MobiDB-lite"/>
    </source>
</evidence>
<dbReference type="Pfam" id="PF14833">
    <property type="entry name" value="NAD_binding_11"/>
    <property type="match status" value="1"/>
</dbReference>
<feature type="repeat" description="WD" evidence="10">
    <location>
        <begin position="231"/>
        <end position="272"/>
    </location>
</feature>
<dbReference type="InterPro" id="IPR008927">
    <property type="entry name" value="6-PGluconate_DH-like_C_sf"/>
</dbReference>
<dbReference type="EMBL" id="QUTB01005487">
    <property type="protein sequence ID" value="RHY55118.1"/>
    <property type="molecule type" value="Genomic_DNA"/>
</dbReference>
<evidence type="ECO:0000256" key="3">
    <source>
        <dbReference type="ARBA" id="ARBA00012991"/>
    </source>
</evidence>
<dbReference type="SUPFAM" id="SSF50978">
    <property type="entry name" value="WD40 repeat-like"/>
    <property type="match status" value="1"/>
</dbReference>
<keyword evidence="6" id="KW-0677">Repeat</keyword>
<evidence type="ECO:0000259" key="14">
    <source>
        <dbReference type="Pfam" id="PF14833"/>
    </source>
</evidence>
<dbReference type="Gene3D" id="3.40.50.720">
    <property type="entry name" value="NAD(P)-binding Rossmann-like Domain"/>
    <property type="match status" value="1"/>
</dbReference>
<evidence type="ECO:0000256" key="2">
    <source>
        <dbReference type="ARBA" id="ARBA00006013"/>
    </source>
</evidence>
<dbReference type="VEuPathDB" id="FungiDB:H257_09641"/>
<dbReference type="Proteomes" id="UP000266196">
    <property type="component" value="Unassembled WGS sequence"/>
</dbReference>
<dbReference type="InterPro" id="IPR029154">
    <property type="entry name" value="HIBADH-like_NADP-bd"/>
</dbReference>
<comment type="pathway">
    <text evidence="1 11">Amino-acid degradation; L-valine degradation.</text>
</comment>
<dbReference type="InterPro" id="IPR019775">
    <property type="entry name" value="WD40_repeat_CS"/>
</dbReference>
<dbReference type="SUPFAM" id="SSF48179">
    <property type="entry name" value="6-phosphogluconate dehydrogenase C-terminal domain-like"/>
    <property type="match status" value="1"/>
</dbReference>
<reference evidence="18 19" key="1">
    <citation type="submission" date="2018-08" db="EMBL/GenBank/DDBJ databases">
        <title>Aphanomyces genome sequencing and annotation.</title>
        <authorList>
            <person name="Minardi D."/>
            <person name="Oidtmann B."/>
            <person name="Van Der Giezen M."/>
            <person name="Studholme D.J."/>
        </authorList>
    </citation>
    <scope>NUCLEOTIDE SEQUENCE [LARGE SCALE GENOMIC DNA]</scope>
    <source>
        <strain evidence="17 18">197901</strain>
        <strain evidence="16 20">Si</strain>
        <strain evidence="15 19">Yx</strain>
    </source>
</reference>
<dbReference type="GO" id="GO:0008442">
    <property type="term" value="F:3-hydroxyisobutyrate dehydrogenase activity"/>
    <property type="evidence" value="ECO:0007669"/>
    <property type="project" value="UniProtKB-EC"/>
</dbReference>
<dbReference type="SUPFAM" id="SSF51735">
    <property type="entry name" value="NAD(P)-binding Rossmann-fold domains"/>
    <property type="match status" value="1"/>
</dbReference>
<dbReference type="VEuPathDB" id="FungiDB:H257_09640"/>
<dbReference type="FunFam" id="1.10.1040.10:FF:000006">
    <property type="entry name" value="3-hydroxyisobutyrate dehydrogenase"/>
    <property type="match status" value="1"/>
</dbReference>
<dbReference type="EMBL" id="QUTA01003442">
    <property type="protein sequence ID" value="RHY23535.1"/>
    <property type="molecule type" value="Genomic_DNA"/>
</dbReference>
<feature type="domain" description="3-hydroxyisobutyrate dehydrogenase-like NAD-binding" evidence="14">
    <location>
        <begin position="622"/>
        <end position="747"/>
    </location>
</feature>
<dbReference type="AlphaFoldDB" id="A0A397BV03"/>
<evidence type="ECO:0000256" key="8">
    <source>
        <dbReference type="ARBA" id="ARBA00023027"/>
    </source>
</evidence>
<dbReference type="PROSITE" id="PS00678">
    <property type="entry name" value="WD_REPEATS_1"/>
    <property type="match status" value="3"/>
</dbReference>
<evidence type="ECO:0000256" key="9">
    <source>
        <dbReference type="ARBA" id="ARBA00049197"/>
    </source>
</evidence>
<dbReference type="Gene3D" id="1.20.960.30">
    <property type="match status" value="1"/>
</dbReference>
<dbReference type="InterPro" id="IPR020472">
    <property type="entry name" value="WD40_PAC1"/>
</dbReference>
<keyword evidence="4 11" id="KW-0101">Branched-chain amino acid catabolism</keyword>
<dbReference type="InterPro" id="IPR036322">
    <property type="entry name" value="WD40_repeat_dom_sf"/>
</dbReference>
<dbReference type="CDD" id="cd00200">
    <property type="entry name" value="WD40"/>
    <property type="match status" value="1"/>
</dbReference>
<evidence type="ECO:0000256" key="1">
    <source>
        <dbReference type="ARBA" id="ARBA00005109"/>
    </source>
</evidence>
<keyword evidence="7 11" id="KW-0560">Oxidoreductase</keyword>
<evidence type="ECO:0000256" key="11">
    <source>
        <dbReference type="RuleBase" id="RU910714"/>
    </source>
</evidence>
<dbReference type="PROSITE" id="PS50294">
    <property type="entry name" value="WD_REPEATS_REGION"/>
    <property type="match status" value="3"/>
</dbReference>
<dbReference type="GO" id="GO:0006574">
    <property type="term" value="P:L-valine catabolic process"/>
    <property type="evidence" value="ECO:0007669"/>
    <property type="project" value="UniProtKB-UniPathway"/>
</dbReference>
<evidence type="ECO:0000313" key="20">
    <source>
        <dbReference type="Proteomes" id="UP000283543"/>
    </source>
</evidence>
<evidence type="ECO:0000313" key="19">
    <source>
        <dbReference type="Proteomes" id="UP000266239"/>
    </source>
</evidence>
<organism evidence="15 19">
    <name type="scientific">Aphanomyces astaci</name>
    <name type="common">Crayfish plague agent</name>
    <dbReference type="NCBI Taxonomy" id="112090"/>
    <lineage>
        <taxon>Eukaryota</taxon>
        <taxon>Sar</taxon>
        <taxon>Stramenopiles</taxon>
        <taxon>Oomycota</taxon>
        <taxon>Saprolegniomycetes</taxon>
        <taxon>Saprolegniales</taxon>
        <taxon>Verrucalvaceae</taxon>
        <taxon>Aphanomyces</taxon>
    </lineage>
</organism>
<evidence type="ECO:0000313" key="15">
    <source>
        <dbReference type="EMBL" id="RHY23535.1"/>
    </source>
</evidence>
<dbReference type="GO" id="GO:0050661">
    <property type="term" value="F:NADP binding"/>
    <property type="evidence" value="ECO:0007669"/>
    <property type="project" value="InterPro"/>
</dbReference>
<dbReference type="GO" id="GO:0051287">
    <property type="term" value="F:NAD binding"/>
    <property type="evidence" value="ECO:0007669"/>
    <property type="project" value="InterPro"/>
</dbReference>
<comment type="similarity">
    <text evidence="2">Belongs to the HIBADH-related family. 3-hydroxyisobutyrate dehydrogenase subfamily.</text>
</comment>
<dbReference type="Gene3D" id="2.130.10.10">
    <property type="entry name" value="YVTN repeat-like/Quinoprotein amine dehydrogenase"/>
    <property type="match status" value="1"/>
</dbReference>
<dbReference type="PROSITE" id="PS50082">
    <property type="entry name" value="WD_REPEATS_2"/>
    <property type="match status" value="4"/>
</dbReference>
<evidence type="ECO:0000256" key="4">
    <source>
        <dbReference type="ARBA" id="ARBA00022456"/>
    </source>
</evidence>
<evidence type="ECO:0000313" key="17">
    <source>
        <dbReference type="EMBL" id="RHZ27357.1"/>
    </source>
</evidence>
<feature type="compositionally biased region" description="Low complexity" evidence="12">
    <location>
        <begin position="92"/>
        <end position="104"/>
    </location>
</feature>
<keyword evidence="8 11" id="KW-0520">NAD</keyword>
<dbReference type="NCBIfam" id="TIGR01692">
    <property type="entry name" value="HIBADH"/>
    <property type="match status" value="1"/>
</dbReference>
<dbReference type="Proteomes" id="UP000266239">
    <property type="component" value="Unassembled WGS sequence"/>
</dbReference>
<feature type="compositionally biased region" description="Low complexity" evidence="12">
    <location>
        <begin position="116"/>
        <end position="127"/>
    </location>
</feature>
<comment type="catalytic activity">
    <reaction evidence="9 11">
        <text>3-hydroxy-2-methylpropanoate + NAD(+) = 2-methyl-3-oxopropanoate + NADH + H(+)</text>
        <dbReference type="Rhea" id="RHEA:17681"/>
        <dbReference type="ChEBI" id="CHEBI:11805"/>
        <dbReference type="ChEBI" id="CHEBI:15378"/>
        <dbReference type="ChEBI" id="CHEBI:57540"/>
        <dbReference type="ChEBI" id="CHEBI:57700"/>
        <dbReference type="ChEBI" id="CHEBI:57945"/>
        <dbReference type="EC" id="1.1.1.31"/>
    </reaction>
</comment>
<dbReference type="EMBL" id="QUTE01007869">
    <property type="protein sequence ID" value="RHZ27357.1"/>
    <property type="molecule type" value="Genomic_DNA"/>
</dbReference>
<sequence>MEPSPSHIPLGWSHVGFSHAAFTFAYESQLAKSSVISTEVPPGALISFIQKGLLYVGIEAHVNEVIFAQSVSRGSSSSGGKPGKRKRKSDDGSGSTTTGLGLTSNSPDSVHDPALTPTTTTATTTTTVSATNEPSPSIHSTNPTTDSADPPAADTTMIVLRGHEKDNTLVTGSSDATARIWDVPPDFSTPATGLTLAHGSDGASSADVTTLEWNVRVPCPILRLCALLQDMAHHTGPVFAVRWNPSSRVVLSASLDSTVSLWDIQASSKLAQMTLHDGASILDAAWKDDATFATCSADTTIRLTKVDDAAAAGPCVTWKGHTDEINAIHWNPPATVLASCSDDTTVKLWKVTDATCVYDLTDHTKEVYTVRWSPTGPGTAQPNRTAVLATASFDMTVRLWDVQVGQCTSTLQHEYVCVCVMVSLLRKLLTHIPLILDIVATPCMRLPRSMSTTTGQTIGFIGLGQMGGNMAINLAKAGNHVVVFDVVQANIDAVTPHGKVEVVSSPREVAAQATTVVTMLPSTPHVEQVYLGKDGLIHALTKSHFLIDSSTIDPGFTKTLAARLVKEVGATLVDAPVSGGVNGAKNASLTFMVGGSDDAFAKANPVLKQMGKNIVHCGGVSTGQAAKICNNLALAIEMVAVAEAMTLGDKLGINPKVLAGILNTSSAQCWSSTLYNPYPGILENVPSSNGYKGGFASVLMRKDLGLALDAAKSTEASVPLTSAVHQLYNMVVNQGDGQKDFSYILKFLEGHKTK</sequence>
<name>A0A397BV03_APHAT</name>
<dbReference type="PROSITE" id="PS00895">
    <property type="entry name" value="3_HYDROXYISOBUT_DH"/>
    <property type="match status" value="1"/>
</dbReference>
<gene>
    <name evidence="15" type="ORF">DYB25_005958</name>
    <name evidence="17" type="ORF">DYB31_008505</name>
    <name evidence="16" type="ORF">DYB34_004264</name>
</gene>
<dbReference type="Pfam" id="PF03446">
    <property type="entry name" value="NAD_binding_2"/>
    <property type="match status" value="1"/>
</dbReference>
<dbReference type="InterPro" id="IPR011548">
    <property type="entry name" value="HIBADH"/>
</dbReference>
<dbReference type="Gene3D" id="1.10.1040.10">
    <property type="entry name" value="N-(1-d-carboxylethyl)-l-norvaline Dehydrogenase, domain 2"/>
    <property type="match status" value="1"/>
</dbReference>
<protein>
    <recommendedName>
        <fullName evidence="3 11">3-hydroxyisobutyrate dehydrogenase</fullName>
        <shortName evidence="11">HIBADH</shortName>
        <ecNumber evidence="3 11">1.1.1.31</ecNumber>
    </recommendedName>
</protein>
<feature type="repeat" description="WD" evidence="10">
    <location>
        <begin position="360"/>
        <end position="410"/>
    </location>
</feature>
<proteinExistence type="inferred from homology"/>
<dbReference type="PANTHER" id="PTHR22981:SF7">
    <property type="entry name" value="3-HYDROXYISOBUTYRATE DEHYDROGENASE, MITOCHONDRIAL"/>
    <property type="match status" value="1"/>
</dbReference>
<evidence type="ECO:0000313" key="16">
    <source>
        <dbReference type="EMBL" id="RHY55118.1"/>
    </source>
</evidence>
<feature type="repeat" description="WD" evidence="10">
    <location>
        <begin position="318"/>
        <end position="359"/>
    </location>
</feature>
<evidence type="ECO:0000259" key="13">
    <source>
        <dbReference type="Pfam" id="PF03446"/>
    </source>
</evidence>
<dbReference type="InterPro" id="IPR001680">
    <property type="entry name" value="WD40_rpt"/>
</dbReference>
<feature type="region of interest" description="Disordered" evidence="12">
    <location>
        <begin position="71"/>
        <end position="152"/>
    </location>
</feature>
<evidence type="ECO:0000256" key="6">
    <source>
        <dbReference type="ARBA" id="ARBA00022737"/>
    </source>
</evidence>
<dbReference type="InterPro" id="IPR015943">
    <property type="entry name" value="WD40/YVTN_repeat-like_dom_sf"/>
</dbReference>
<dbReference type="Pfam" id="PF00400">
    <property type="entry name" value="WD40"/>
    <property type="match status" value="5"/>
</dbReference>
<evidence type="ECO:0000256" key="10">
    <source>
        <dbReference type="PROSITE-ProRule" id="PRU00221"/>
    </source>
</evidence>
<comment type="caution">
    <text evidence="15">The sequence shown here is derived from an EMBL/GenBank/DDBJ whole genome shotgun (WGS) entry which is preliminary data.</text>
</comment>
<accession>A0A397BV03</accession>
<dbReference type="InterPro" id="IPR006115">
    <property type="entry name" value="6PGDH_NADP-bd"/>
</dbReference>
<dbReference type="InterPro" id="IPR036291">
    <property type="entry name" value="NAD(P)-bd_dom_sf"/>
</dbReference>
<evidence type="ECO:0000256" key="7">
    <source>
        <dbReference type="ARBA" id="ARBA00023002"/>
    </source>
</evidence>
<dbReference type="PANTHER" id="PTHR22981">
    <property type="entry name" value="3-HYDROXYISOBUTYRATE DEHYDROGENASE-RELATED"/>
    <property type="match status" value="1"/>
</dbReference>
<dbReference type="InterPro" id="IPR013328">
    <property type="entry name" value="6PGD_dom2"/>
</dbReference>
<feature type="domain" description="6-phosphogluconate dehydrogenase NADP-binding" evidence="13">
    <location>
        <begin position="457"/>
        <end position="618"/>
    </location>
</feature>
<dbReference type="SMART" id="SM00320">
    <property type="entry name" value="WD40"/>
    <property type="match status" value="5"/>
</dbReference>
<evidence type="ECO:0000256" key="5">
    <source>
        <dbReference type="ARBA" id="ARBA00022574"/>
    </source>
</evidence>
<dbReference type="EC" id="1.1.1.31" evidence="3 11"/>
<evidence type="ECO:0000313" key="18">
    <source>
        <dbReference type="Proteomes" id="UP000266196"/>
    </source>
</evidence>
<feature type="compositionally biased region" description="Polar residues" evidence="12">
    <location>
        <begin position="128"/>
        <end position="147"/>
    </location>
</feature>
<dbReference type="Proteomes" id="UP000283543">
    <property type="component" value="Unassembled WGS sequence"/>
</dbReference>
<feature type="repeat" description="WD" evidence="10">
    <location>
        <begin position="169"/>
        <end position="183"/>
    </location>
</feature>
<dbReference type="InterPro" id="IPR002204">
    <property type="entry name" value="3-OH-isobutyrate_DH-rel_CS"/>
</dbReference>
<dbReference type="PRINTS" id="PR00320">
    <property type="entry name" value="GPROTEINBRPT"/>
</dbReference>
<keyword evidence="5 10" id="KW-0853">WD repeat</keyword>
<dbReference type="UniPathway" id="UPA00362"/>